<dbReference type="Proteomes" id="UP001144323">
    <property type="component" value="Unassembled WGS sequence"/>
</dbReference>
<feature type="region of interest" description="Disordered" evidence="1">
    <location>
        <begin position="1"/>
        <end position="116"/>
    </location>
</feature>
<evidence type="ECO:0000256" key="1">
    <source>
        <dbReference type="SAM" id="MobiDB-lite"/>
    </source>
</evidence>
<organism evidence="2 3">
    <name type="scientific">Methylocystis echinoides</name>
    <dbReference type="NCBI Taxonomy" id="29468"/>
    <lineage>
        <taxon>Bacteria</taxon>
        <taxon>Pseudomonadati</taxon>
        <taxon>Pseudomonadota</taxon>
        <taxon>Alphaproteobacteria</taxon>
        <taxon>Hyphomicrobiales</taxon>
        <taxon>Methylocystaceae</taxon>
        <taxon>Methylocystis</taxon>
    </lineage>
</organism>
<keyword evidence="3" id="KW-1185">Reference proteome</keyword>
<feature type="compositionally biased region" description="Polar residues" evidence="1">
    <location>
        <begin position="1"/>
        <end position="24"/>
    </location>
</feature>
<evidence type="ECO:0000313" key="2">
    <source>
        <dbReference type="EMBL" id="GLI94661.1"/>
    </source>
</evidence>
<feature type="compositionally biased region" description="Low complexity" evidence="1">
    <location>
        <begin position="48"/>
        <end position="60"/>
    </location>
</feature>
<dbReference type="AlphaFoldDB" id="A0A9W6GX02"/>
<protein>
    <submittedName>
        <fullName evidence="2">Uncharacterized protein</fullName>
    </submittedName>
</protein>
<accession>A0A9W6GX02</accession>
<reference evidence="2" key="1">
    <citation type="journal article" date="2023" name="Int. J. Syst. Evol. Microbiol.">
        <title>Methylocystis iwaonis sp. nov., a type II methane-oxidizing bacterium from surface soil of a rice paddy field in Japan, and emended description of the genus Methylocystis (ex Whittenbury et al. 1970) Bowman et al. 1993.</title>
        <authorList>
            <person name="Kaise H."/>
            <person name="Sawadogo J.B."/>
            <person name="Alam M.S."/>
            <person name="Ueno C."/>
            <person name="Dianou D."/>
            <person name="Shinjo R."/>
            <person name="Asakawa S."/>
        </authorList>
    </citation>
    <scope>NUCLEOTIDE SEQUENCE</scope>
    <source>
        <strain evidence="2">LMG27198</strain>
    </source>
</reference>
<comment type="caution">
    <text evidence="2">The sequence shown here is derived from an EMBL/GenBank/DDBJ whole genome shotgun (WGS) entry which is preliminary data.</text>
</comment>
<dbReference type="EMBL" id="BSEC01000001">
    <property type="protein sequence ID" value="GLI94661.1"/>
    <property type="molecule type" value="Genomic_DNA"/>
</dbReference>
<dbReference type="RefSeq" id="WP_281804791.1">
    <property type="nucleotide sequence ID" value="NZ_BSEC01000001.1"/>
</dbReference>
<gene>
    <name evidence="2" type="ORF">LMG27198_36530</name>
</gene>
<name>A0A9W6GX02_9HYPH</name>
<evidence type="ECO:0000313" key="3">
    <source>
        <dbReference type="Proteomes" id="UP001144323"/>
    </source>
</evidence>
<feature type="compositionally biased region" description="Polar residues" evidence="1">
    <location>
        <begin position="76"/>
        <end position="89"/>
    </location>
</feature>
<proteinExistence type="predicted"/>
<sequence length="337" mass="37379">MSDLKLSSFSPSPKQPLEASSVTGRTEDGRPVTLQPGHADARKEFIQSNSSTASEALSTSLKKENSKKLSKFFVTKSRTSQKDALQTKNKPLEPERSASHPTIFKKSGKLDDEPDRSASHASYFMKILSGLGPSHSAGKLASSRSVDRENKQAQVIELGVGVAGKILEAAREEGPLLEGFATEFIKQTESQFRSVRGWKLDDRFLRALQDEDLEHPQVDELYDRIEAALAQTKLILDLVDDPVSYAHRKEQQQLAVSYARYVGQRAGLTYGEEEQLRKEVLTLLKMHGTDGMDFEKTSDKSNLTLAQHQYAILHDLVSTAWLNAFGAPLTIEPQPPQ</sequence>